<name>A0AAV4RQY0_9ARAC</name>
<keyword evidence="2" id="KW-1185">Reference proteome</keyword>
<proteinExistence type="predicted"/>
<reference evidence="1 2" key="1">
    <citation type="submission" date="2021-06" db="EMBL/GenBank/DDBJ databases">
        <title>Caerostris darwini draft genome.</title>
        <authorList>
            <person name="Kono N."/>
            <person name="Arakawa K."/>
        </authorList>
    </citation>
    <scope>NUCLEOTIDE SEQUENCE [LARGE SCALE GENOMIC DNA]</scope>
</reference>
<comment type="caution">
    <text evidence="1">The sequence shown here is derived from an EMBL/GenBank/DDBJ whole genome shotgun (WGS) entry which is preliminary data.</text>
</comment>
<gene>
    <name evidence="1" type="ORF">CDAR_579211</name>
</gene>
<dbReference type="AlphaFoldDB" id="A0AAV4RQY0"/>
<protein>
    <submittedName>
        <fullName evidence="1">Uncharacterized protein</fullName>
    </submittedName>
</protein>
<sequence>MPNTKPILQARKRKAFLRDGLENWEEIQCRRLEREVVVCFLIARRHSLGSRVEVTDDTLASPRKLLEMDDAPGQARTSLRALEWFRWKNHLTERAAVLAAESSC</sequence>
<dbReference type="EMBL" id="BPLQ01006636">
    <property type="protein sequence ID" value="GIY24135.1"/>
    <property type="molecule type" value="Genomic_DNA"/>
</dbReference>
<dbReference type="Proteomes" id="UP001054837">
    <property type="component" value="Unassembled WGS sequence"/>
</dbReference>
<evidence type="ECO:0000313" key="1">
    <source>
        <dbReference type="EMBL" id="GIY24135.1"/>
    </source>
</evidence>
<organism evidence="1 2">
    <name type="scientific">Caerostris darwini</name>
    <dbReference type="NCBI Taxonomy" id="1538125"/>
    <lineage>
        <taxon>Eukaryota</taxon>
        <taxon>Metazoa</taxon>
        <taxon>Ecdysozoa</taxon>
        <taxon>Arthropoda</taxon>
        <taxon>Chelicerata</taxon>
        <taxon>Arachnida</taxon>
        <taxon>Araneae</taxon>
        <taxon>Araneomorphae</taxon>
        <taxon>Entelegynae</taxon>
        <taxon>Araneoidea</taxon>
        <taxon>Araneidae</taxon>
        <taxon>Caerostris</taxon>
    </lineage>
</organism>
<evidence type="ECO:0000313" key="2">
    <source>
        <dbReference type="Proteomes" id="UP001054837"/>
    </source>
</evidence>
<accession>A0AAV4RQY0</accession>